<gene>
    <name evidence="7" type="ORF">ANN_04246</name>
</gene>
<dbReference type="PANTHER" id="PTHR24064">
    <property type="entry name" value="SOLUTE CARRIER FAMILY 22 MEMBER"/>
    <property type="match status" value="1"/>
</dbReference>
<keyword evidence="8" id="KW-1185">Reference proteome</keyword>
<feature type="transmembrane region" description="Helical" evidence="5">
    <location>
        <begin position="190"/>
        <end position="211"/>
    </location>
</feature>
<keyword evidence="2 5" id="KW-0812">Transmembrane</keyword>
<feature type="transmembrane region" description="Helical" evidence="5">
    <location>
        <begin position="278"/>
        <end position="295"/>
    </location>
</feature>
<feature type="transmembrane region" description="Helical" evidence="5">
    <location>
        <begin position="243"/>
        <end position="266"/>
    </location>
</feature>
<dbReference type="PROSITE" id="PS50850">
    <property type="entry name" value="MFS"/>
    <property type="match status" value="1"/>
</dbReference>
<dbReference type="InterPro" id="IPR020846">
    <property type="entry name" value="MFS_dom"/>
</dbReference>
<evidence type="ECO:0000256" key="2">
    <source>
        <dbReference type="ARBA" id="ARBA00022692"/>
    </source>
</evidence>
<evidence type="ECO:0000313" key="7">
    <source>
        <dbReference type="EMBL" id="KAJ4442657.1"/>
    </source>
</evidence>
<dbReference type="InterPro" id="IPR005828">
    <property type="entry name" value="MFS_sugar_transport-like"/>
</dbReference>
<evidence type="ECO:0000259" key="6">
    <source>
        <dbReference type="PROSITE" id="PS50850"/>
    </source>
</evidence>
<feature type="transmembrane region" description="Helical" evidence="5">
    <location>
        <begin position="34"/>
        <end position="57"/>
    </location>
</feature>
<keyword evidence="3 5" id="KW-1133">Transmembrane helix</keyword>
<accession>A0ABQ8T9V1</accession>
<comment type="caution">
    <text evidence="7">The sequence shown here is derived from an EMBL/GenBank/DDBJ whole genome shotgun (WGS) entry which is preliminary data.</text>
</comment>
<evidence type="ECO:0000256" key="5">
    <source>
        <dbReference type="SAM" id="Phobius"/>
    </source>
</evidence>
<evidence type="ECO:0000256" key="3">
    <source>
        <dbReference type="ARBA" id="ARBA00022989"/>
    </source>
</evidence>
<organism evidence="7 8">
    <name type="scientific">Periplaneta americana</name>
    <name type="common">American cockroach</name>
    <name type="synonym">Blatta americana</name>
    <dbReference type="NCBI Taxonomy" id="6978"/>
    <lineage>
        <taxon>Eukaryota</taxon>
        <taxon>Metazoa</taxon>
        <taxon>Ecdysozoa</taxon>
        <taxon>Arthropoda</taxon>
        <taxon>Hexapoda</taxon>
        <taxon>Insecta</taxon>
        <taxon>Pterygota</taxon>
        <taxon>Neoptera</taxon>
        <taxon>Polyneoptera</taxon>
        <taxon>Dictyoptera</taxon>
        <taxon>Blattodea</taxon>
        <taxon>Blattoidea</taxon>
        <taxon>Blattidae</taxon>
        <taxon>Blattinae</taxon>
        <taxon>Periplaneta</taxon>
    </lineage>
</organism>
<dbReference type="InterPro" id="IPR036259">
    <property type="entry name" value="MFS_trans_sf"/>
</dbReference>
<reference evidence="7 8" key="1">
    <citation type="journal article" date="2022" name="Allergy">
        <title>Genome assembly and annotation of Periplaneta americana reveal a comprehensive cockroach allergen profile.</title>
        <authorList>
            <person name="Wang L."/>
            <person name="Xiong Q."/>
            <person name="Saelim N."/>
            <person name="Wang L."/>
            <person name="Nong W."/>
            <person name="Wan A.T."/>
            <person name="Shi M."/>
            <person name="Liu X."/>
            <person name="Cao Q."/>
            <person name="Hui J.H.L."/>
            <person name="Sookrung N."/>
            <person name="Leung T.F."/>
            <person name="Tungtrongchitr A."/>
            <person name="Tsui S.K.W."/>
        </authorList>
    </citation>
    <scope>NUCLEOTIDE SEQUENCE [LARGE SCALE GENOMIC DNA]</scope>
    <source>
        <strain evidence="7">PWHHKU_190912</strain>
    </source>
</reference>
<dbReference type="EMBL" id="JAJSOF020000013">
    <property type="protein sequence ID" value="KAJ4442657.1"/>
    <property type="molecule type" value="Genomic_DNA"/>
</dbReference>
<feature type="transmembrane region" description="Helical" evidence="5">
    <location>
        <begin position="307"/>
        <end position="326"/>
    </location>
</feature>
<name>A0ABQ8T9V1_PERAM</name>
<protein>
    <recommendedName>
        <fullName evidence="6">Major facilitator superfamily (MFS) profile domain-containing protein</fullName>
    </recommendedName>
</protein>
<keyword evidence="4 5" id="KW-0472">Membrane</keyword>
<evidence type="ECO:0000313" key="8">
    <source>
        <dbReference type="Proteomes" id="UP001148838"/>
    </source>
</evidence>
<dbReference type="Gene3D" id="1.20.1250.20">
    <property type="entry name" value="MFS general substrate transporter like domains"/>
    <property type="match status" value="1"/>
</dbReference>
<feature type="transmembrane region" description="Helical" evidence="5">
    <location>
        <begin position="63"/>
        <end position="82"/>
    </location>
</feature>
<dbReference type="Proteomes" id="UP001148838">
    <property type="component" value="Unassembled WGS sequence"/>
</dbReference>
<evidence type="ECO:0000256" key="1">
    <source>
        <dbReference type="ARBA" id="ARBA00004141"/>
    </source>
</evidence>
<dbReference type="SUPFAM" id="SSF103473">
    <property type="entry name" value="MFS general substrate transporter"/>
    <property type="match status" value="1"/>
</dbReference>
<sequence length="353" mass="40199">MQTYLLQVCFMRVDNLIIIFLCTGMELVGPRARVLGGTVISVFYTFGEVILGVVAWWLLNWRYLLRVFYIPIFFCFSYLWLLPESVRWLLTMGKIEEARNTIIKAAKRNGVKLSEETLNKFEMNSLCEHKSFHDVSDEEEEKSAKEILKQVMRSKILLLRVVNCSFCWATITFVFFGLSLTSVSVGGNKFTSFTLAALIELPAYAVFFFTMDRFGRKATLCVSLVVSGISCISFAFVPTDMEWMQMLLFLAGKFSITISFTVVYVYTAEMFPTELRHSLLGVCAMVGRIGSMIAPQTPLLERYLESLPLLLFGGMSIASGLLSLYFPETLNMKLPDTIEEAEQIGRKNGRRRR</sequence>
<feature type="transmembrane region" description="Helical" evidence="5">
    <location>
        <begin position="157"/>
        <end position="178"/>
    </location>
</feature>
<comment type="subcellular location">
    <subcellularLocation>
        <location evidence="1">Membrane</location>
        <topology evidence="1">Multi-pass membrane protein</topology>
    </subcellularLocation>
</comment>
<proteinExistence type="predicted"/>
<dbReference type="Pfam" id="PF00083">
    <property type="entry name" value="Sugar_tr"/>
    <property type="match status" value="1"/>
</dbReference>
<feature type="domain" description="Major facilitator superfamily (MFS) profile" evidence="6">
    <location>
        <begin position="1"/>
        <end position="331"/>
    </location>
</feature>
<feature type="transmembrane region" description="Helical" evidence="5">
    <location>
        <begin position="218"/>
        <end position="237"/>
    </location>
</feature>
<evidence type="ECO:0000256" key="4">
    <source>
        <dbReference type="ARBA" id="ARBA00023136"/>
    </source>
</evidence>